<feature type="transmembrane region" description="Helical" evidence="1">
    <location>
        <begin position="12"/>
        <end position="40"/>
    </location>
</feature>
<evidence type="ECO:0000313" key="2">
    <source>
        <dbReference type="EMBL" id="NKQ56638.1"/>
    </source>
</evidence>
<dbReference type="EMBL" id="JAAXLS010000025">
    <property type="protein sequence ID" value="NKQ56638.1"/>
    <property type="molecule type" value="Genomic_DNA"/>
</dbReference>
<keyword evidence="1" id="KW-0472">Membrane</keyword>
<feature type="transmembrane region" description="Helical" evidence="1">
    <location>
        <begin position="52"/>
        <end position="72"/>
    </location>
</feature>
<evidence type="ECO:0000256" key="1">
    <source>
        <dbReference type="SAM" id="Phobius"/>
    </source>
</evidence>
<proteinExistence type="predicted"/>
<dbReference type="Proteomes" id="UP000715441">
    <property type="component" value="Unassembled WGS sequence"/>
</dbReference>
<dbReference type="RefSeq" id="WP_168519666.1">
    <property type="nucleotide sequence ID" value="NZ_JAAXLS010000025.1"/>
</dbReference>
<organism evidence="2 3">
    <name type="scientific">Amycolatopsis acididurans</name>
    <dbReference type="NCBI Taxonomy" id="2724524"/>
    <lineage>
        <taxon>Bacteria</taxon>
        <taxon>Bacillati</taxon>
        <taxon>Actinomycetota</taxon>
        <taxon>Actinomycetes</taxon>
        <taxon>Pseudonocardiales</taxon>
        <taxon>Pseudonocardiaceae</taxon>
        <taxon>Amycolatopsis</taxon>
    </lineage>
</organism>
<accession>A0ABX1JA42</accession>
<feature type="transmembrane region" description="Helical" evidence="1">
    <location>
        <begin position="113"/>
        <end position="133"/>
    </location>
</feature>
<evidence type="ECO:0000313" key="3">
    <source>
        <dbReference type="Proteomes" id="UP000715441"/>
    </source>
</evidence>
<reference evidence="2 3" key="1">
    <citation type="submission" date="2020-04" db="EMBL/GenBank/DDBJ databases">
        <title>Novel species.</title>
        <authorList>
            <person name="Teo W.F.A."/>
            <person name="Lipun K."/>
            <person name="Srisuk N."/>
            <person name="Duangmal K."/>
        </authorList>
    </citation>
    <scope>NUCLEOTIDE SEQUENCE [LARGE SCALE GENOMIC DNA]</scope>
    <source>
        <strain evidence="2 3">K13G38</strain>
    </source>
</reference>
<name>A0ABX1JA42_9PSEU</name>
<keyword evidence="1" id="KW-0812">Transmembrane</keyword>
<feature type="transmembrane region" description="Helical" evidence="1">
    <location>
        <begin position="84"/>
        <end position="107"/>
    </location>
</feature>
<evidence type="ECO:0008006" key="4">
    <source>
        <dbReference type="Google" id="ProtNLM"/>
    </source>
</evidence>
<protein>
    <recommendedName>
        <fullName evidence="4">DUF4383 domain-containing protein</fullName>
    </recommendedName>
</protein>
<sequence length="145" mass="14417">MSTDEQPSRGGGTGIPAAILALLGGIFHLVGVAGGAVMLAGDGALGRALLTFLLHLIVAALLIVGGVGLILAKRFGRMFTITGAAAALLLYVMVLVLAAAGVHFLGLSDTAMPVGYTAVLCVPAVATLALAVAPPTARWVTSGWS</sequence>
<comment type="caution">
    <text evidence="2">The sequence shown here is derived from an EMBL/GenBank/DDBJ whole genome shotgun (WGS) entry which is preliminary data.</text>
</comment>
<gene>
    <name evidence="2" type="ORF">HFP15_27555</name>
</gene>
<keyword evidence="3" id="KW-1185">Reference proteome</keyword>
<keyword evidence="1" id="KW-1133">Transmembrane helix</keyword>